<dbReference type="OrthoDB" id="8179590at2"/>
<keyword evidence="2" id="KW-1185">Reference proteome</keyword>
<evidence type="ECO:0000313" key="1">
    <source>
        <dbReference type="EMBL" id="RXF73252.1"/>
    </source>
</evidence>
<dbReference type="AlphaFoldDB" id="A0A4V1KJ79"/>
<dbReference type="RefSeq" id="WP_128777445.1">
    <property type="nucleotide sequence ID" value="NZ_RYFI01000009.1"/>
</dbReference>
<proteinExistence type="predicted"/>
<reference evidence="1 2" key="1">
    <citation type="submission" date="2018-12" db="EMBL/GenBank/DDBJ databases">
        <title>bacterium Hansschlegelia zhihuaiae S113.</title>
        <authorList>
            <person name="He J."/>
        </authorList>
    </citation>
    <scope>NUCLEOTIDE SEQUENCE [LARGE SCALE GENOMIC DNA]</scope>
    <source>
        <strain evidence="1 2">S 113</strain>
    </source>
</reference>
<comment type="caution">
    <text evidence="1">The sequence shown here is derived from an EMBL/GenBank/DDBJ whole genome shotgun (WGS) entry which is preliminary data.</text>
</comment>
<dbReference type="Proteomes" id="UP000289708">
    <property type="component" value="Unassembled WGS sequence"/>
</dbReference>
<accession>A0A4V1KJ79</accession>
<gene>
    <name evidence="1" type="ORF">EK403_10450</name>
</gene>
<evidence type="ECO:0000313" key="2">
    <source>
        <dbReference type="Proteomes" id="UP000289708"/>
    </source>
</evidence>
<name>A0A4V1KJ79_9HYPH</name>
<protein>
    <recommendedName>
        <fullName evidence="3">Nucleotide-diphospho-sugar transferase domain-containing protein</fullName>
    </recommendedName>
</protein>
<sequence length="147" mass="16579">MVLNLKTAKTDDAADLSVWKSTKGLRSDPFLVVSFFTNDPIYRRHIERLHNGLEEFGLEYELFMIDSLGGWELNCAFKSAFVVEQMMKSGRPVLWLDADSTLEKRPTLLFEIKEDFAVSRVNGSVFNSAVVYFSNSSASLDLAVRSA</sequence>
<evidence type="ECO:0008006" key="3">
    <source>
        <dbReference type="Google" id="ProtNLM"/>
    </source>
</evidence>
<dbReference type="EMBL" id="RYFI01000009">
    <property type="protein sequence ID" value="RXF73252.1"/>
    <property type="molecule type" value="Genomic_DNA"/>
</dbReference>
<organism evidence="1 2">
    <name type="scientific">Hansschlegelia zhihuaiae</name>
    <dbReference type="NCBI Taxonomy" id="405005"/>
    <lineage>
        <taxon>Bacteria</taxon>
        <taxon>Pseudomonadati</taxon>
        <taxon>Pseudomonadota</taxon>
        <taxon>Alphaproteobacteria</taxon>
        <taxon>Hyphomicrobiales</taxon>
        <taxon>Methylopilaceae</taxon>
        <taxon>Hansschlegelia</taxon>
    </lineage>
</organism>